<evidence type="ECO:0000256" key="6">
    <source>
        <dbReference type="ARBA" id="ARBA00022692"/>
    </source>
</evidence>
<dbReference type="InterPro" id="IPR003660">
    <property type="entry name" value="HAMP_dom"/>
</dbReference>
<dbReference type="InterPro" id="IPR050428">
    <property type="entry name" value="TCS_sensor_his_kinase"/>
</dbReference>
<dbReference type="CDD" id="cd06225">
    <property type="entry name" value="HAMP"/>
    <property type="match status" value="1"/>
</dbReference>
<dbReference type="GO" id="GO:0005886">
    <property type="term" value="C:plasma membrane"/>
    <property type="evidence" value="ECO:0007669"/>
    <property type="project" value="UniProtKB-SubCell"/>
</dbReference>
<keyword evidence="10" id="KW-0472">Membrane</keyword>
<dbReference type="PRINTS" id="PR00344">
    <property type="entry name" value="BCTRLSENSOR"/>
</dbReference>
<sequence>MRRKLLLTYLTLTAVILLMLEVPLALSYSMSAYHQLAMTRAGEARELALEATAVLKDKASATAFEKRLRRYESNHQTAVVLVDTNGRVAAASRTDIDVAATALHSPLAKALRGKSVEPSQDLGHSVRPGKVILAEPVRHGDEVIGALGSVASSAAVQRDVESHTVLLICAAALALAAVGLASVPLSRWLLRPIREFDNTVHAIIDGAYDVRVRCGAGPPEMHGLADGFNRMADHLVTLLETQRAFVADASHQMRNPLTALRLRVETLESGVRPEAMKQLQQAVAEIERLSTLLDQLLRLARAEGRDQSVAPVDVARVIATRVAAWEQAAARKQITLLAPGTDGTVSACVPGHLEQILDVLIDNALHVSDADTSITIRHMVAGAFAQIQVIDEGPGMSAEDCQRALDRFWRGAKSAKHEGSGLGLAIADTLAKANGGSLRLLPTAPHGIEARVQMPLCPRAAQVTEGTVLVPVCSRATVD</sequence>
<evidence type="ECO:0000256" key="3">
    <source>
        <dbReference type="ARBA" id="ARBA00012438"/>
    </source>
</evidence>
<evidence type="ECO:0000256" key="10">
    <source>
        <dbReference type="ARBA" id="ARBA00023136"/>
    </source>
</evidence>
<dbReference type="CDD" id="cd00082">
    <property type="entry name" value="HisKA"/>
    <property type="match status" value="1"/>
</dbReference>
<feature type="domain" description="Histidine kinase" evidence="11">
    <location>
        <begin position="248"/>
        <end position="458"/>
    </location>
</feature>
<evidence type="ECO:0000256" key="9">
    <source>
        <dbReference type="ARBA" id="ARBA00023012"/>
    </source>
</evidence>
<evidence type="ECO:0000256" key="4">
    <source>
        <dbReference type="ARBA" id="ARBA00022553"/>
    </source>
</evidence>
<dbReference type="Gene3D" id="3.30.565.10">
    <property type="entry name" value="Histidine kinase-like ATPase, C-terminal domain"/>
    <property type="match status" value="1"/>
</dbReference>
<dbReference type="PANTHER" id="PTHR45436">
    <property type="entry name" value="SENSOR HISTIDINE KINASE YKOH"/>
    <property type="match status" value="1"/>
</dbReference>
<comment type="catalytic activity">
    <reaction evidence="1">
        <text>ATP + protein L-histidine = ADP + protein N-phospho-L-histidine.</text>
        <dbReference type="EC" id="2.7.13.3"/>
    </reaction>
</comment>
<dbReference type="SUPFAM" id="SSF158472">
    <property type="entry name" value="HAMP domain-like"/>
    <property type="match status" value="1"/>
</dbReference>
<dbReference type="Pfam" id="PF00512">
    <property type="entry name" value="HisKA"/>
    <property type="match status" value="1"/>
</dbReference>
<dbReference type="InterPro" id="IPR003661">
    <property type="entry name" value="HisK_dim/P_dom"/>
</dbReference>
<keyword evidence="4" id="KW-0597">Phosphoprotein</keyword>
<dbReference type="InterPro" id="IPR036097">
    <property type="entry name" value="HisK_dim/P_sf"/>
</dbReference>
<keyword evidence="5" id="KW-0808">Transferase</keyword>
<evidence type="ECO:0000256" key="2">
    <source>
        <dbReference type="ARBA" id="ARBA00004236"/>
    </source>
</evidence>
<dbReference type="Gene3D" id="6.10.340.10">
    <property type="match status" value="1"/>
</dbReference>
<dbReference type="GO" id="GO:0000155">
    <property type="term" value="F:phosphorelay sensor kinase activity"/>
    <property type="evidence" value="ECO:0007669"/>
    <property type="project" value="InterPro"/>
</dbReference>
<name>A0AAU2AI39_9ACTN</name>
<gene>
    <name evidence="13" type="ORF">OHA22_50400</name>
</gene>
<keyword evidence="6" id="KW-0812">Transmembrane</keyword>
<keyword evidence="8" id="KW-1133">Transmembrane helix</keyword>
<dbReference type="Pfam" id="PF00672">
    <property type="entry name" value="HAMP"/>
    <property type="match status" value="1"/>
</dbReference>
<comment type="subcellular location">
    <subcellularLocation>
        <location evidence="2">Cell membrane</location>
    </subcellularLocation>
</comment>
<dbReference type="SUPFAM" id="SSF55874">
    <property type="entry name" value="ATPase domain of HSP90 chaperone/DNA topoisomerase II/histidine kinase"/>
    <property type="match status" value="1"/>
</dbReference>
<dbReference type="PANTHER" id="PTHR45436:SF5">
    <property type="entry name" value="SENSOR HISTIDINE KINASE TRCS"/>
    <property type="match status" value="1"/>
</dbReference>
<evidence type="ECO:0000259" key="11">
    <source>
        <dbReference type="PROSITE" id="PS50109"/>
    </source>
</evidence>
<dbReference type="InterPro" id="IPR005467">
    <property type="entry name" value="His_kinase_dom"/>
</dbReference>
<feature type="domain" description="HAMP" evidence="12">
    <location>
        <begin position="187"/>
        <end position="240"/>
    </location>
</feature>
<keyword evidence="9" id="KW-0902">Two-component regulatory system</keyword>
<dbReference type="InterPro" id="IPR003594">
    <property type="entry name" value="HATPase_dom"/>
</dbReference>
<dbReference type="AlphaFoldDB" id="A0AAU2AI39"/>
<dbReference type="SMART" id="SM00388">
    <property type="entry name" value="HisKA"/>
    <property type="match status" value="1"/>
</dbReference>
<evidence type="ECO:0000256" key="7">
    <source>
        <dbReference type="ARBA" id="ARBA00022777"/>
    </source>
</evidence>
<dbReference type="SMART" id="SM00387">
    <property type="entry name" value="HATPase_c"/>
    <property type="match status" value="1"/>
</dbReference>
<evidence type="ECO:0000256" key="5">
    <source>
        <dbReference type="ARBA" id="ARBA00022679"/>
    </source>
</evidence>
<organism evidence="13">
    <name type="scientific">Streptomyces sp. NBC_00093</name>
    <dbReference type="NCBI Taxonomy" id="2975649"/>
    <lineage>
        <taxon>Bacteria</taxon>
        <taxon>Bacillati</taxon>
        <taxon>Actinomycetota</taxon>
        <taxon>Actinomycetes</taxon>
        <taxon>Kitasatosporales</taxon>
        <taxon>Streptomycetaceae</taxon>
        <taxon>Streptomyces</taxon>
    </lineage>
</organism>
<dbReference type="PROSITE" id="PS50109">
    <property type="entry name" value="HIS_KIN"/>
    <property type="match status" value="1"/>
</dbReference>
<evidence type="ECO:0000256" key="8">
    <source>
        <dbReference type="ARBA" id="ARBA00022989"/>
    </source>
</evidence>
<proteinExistence type="predicted"/>
<dbReference type="Gene3D" id="1.10.287.130">
    <property type="match status" value="1"/>
</dbReference>
<dbReference type="CDD" id="cd00075">
    <property type="entry name" value="HATPase"/>
    <property type="match status" value="1"/>
</dbReference>
<dbReference type="SMART" id="SM00304">
    <property type="entry name" value="HAMP"/>
    <property type="match status" value="1"/>
</dbReference>
<dbReference type="InterPro" id="IPR004358">
    <property type="entry name" value="Sig_transdc_His_kin-like_C"/>
</dbReference>
<dbReference type="SUPFAM" id="SSF47384">
    <property type="entry name" value="Homodimeric domain of signal transducing histidine kinase"/>
    <property type="match status" value="1"/>
</dbReference>
<reference evidence="13" key="1">
    <citation type="submission" date="2022-10" db="EMBL/GenBank/DDBJ databases">
        <title>The complete genomes of actinobacterial strains from the NBC collection.</title>
        <authorList>
            <person name="Joergensen T.S."/>
            <person name="Alvarez Arevalo M."/>
            <person name="Sterndorff E.B."/>
            <person name="Faurdal D."/>
            <person name="Vuksanovic O."/>
            <person name="Mourched A.-S."/>
            <person name="Charusanti P."/>
            <person name="Shaw S."/>
            <person name="Blin K."/>
            <person name="Weber T."/>
        </authorList>
    </citation>
    <scope>NUCLEOTIDE SEQUENCE</scope>
    <source>
        <strain evidence="13">NBC_00093</strain>
    </source>
</reference>
<protein>
    <recommendedName>
        <fullName evidence="3">histidine kinase</fullName>
        <ecNumber evidence="3">2.7.13.3</ecNumber>
    </recommendedName>
</protein>
<evidence type="ECO:0000313" key="13">
    <source>
        <dbReference type="EMBL" id="WTT23202.1"/>
    </source>
</evidence>
<evidence type="ECO:0000256" key="1">
    <source>
        <dbReference type="ARBA" id="ARBA00000085"/>
    </source>
</evidence>
<accession>A0AAU2AI39</accession>
<dbReference type="Pfam" id="PF02518">
    <property type="entry name" value="HATPase_c"/>
    <property type="match status" value="1"/>
</dbReference>
<dbReference type="PROSITE" id="PS50885">
    <property type="entry name" value="HAMP"/>
    <property type="match status" value="1"/>
</dbReference>
<evidence type="ECO:0000259" key="12">
    <source>
        <dbReference type="PROSITE" id="PS50885"/>
    </source>
</evidence>
<dbReference type="EC" id="2.7.13.3" evidence="3"/>
<keyword evidence="7 13" id="KW-0418">Kinase</keyword>
<dbReference type="EMBL" id="CP108222">
    <property type="protein sequence ID" value="WTT23202.1"/>
    <property type="molecule type" value="Genomic_DNA"/>
</dbReference>
<dbReference type="InterPro" id="IPR036890">
    <property type="entry name" value="HATPase_C_sf"/>
</dbReference>